<gene>
    <name evidence="1" type="ORF">DY000_02056760</name>
</gene>
<keyword evidence="2" id="KW-1185">Reference proteome</keyword>
<name>A0ABQ7A6Q2_BRACR</name>
<organism evidence="1 2">
    <name type="scientific">Brassica cretica</name>
    <name type="common">Mustard</name>
    <dbReference type="NCBI Taxonomy" id="69181"/>
    <lineage>
        <taxon>Eukaryota</taxon>
        <taxon>Viridiplantae</taxon>
        <taxon>Streptophyta</taxon>
        <taxon>Embryophyta</taxon>
        <taxon>Tracheophyta</taxon>
        <taxon>Spermatophyta</taxon>
        <taxon>Magnoliopsida</taxon>
        <taxon>eudicotyledons</taxon>
        <taxon>Gunneridae</taxon>
        <taxon>Pentapetalae</taxon>
        <taxon>rosids</taxon>
        <taxon>malvids</taxon>
        <taxon>Brassicales</taxon>
        <taxon>Brassicaceae</taxon>
        <taxon>Brassiceae</taxon>
        <taxon>Brassica</taxon>
    </lineage>
</organism>
<dbReference type="EMBL" id="QGKV02002055">
    <property type="protein sequence ID" value="KAF3493347.1"/>
    <property type="molecule type" value="Genomic_DNA"/>
</dbReference>
<comment type="caution">
    <text evidence="1">The sequence shown here is derived from an EMBL/GenBank/DDBJ whole genome shotgun (WGS) entry which is preliminary data.</text>
</comment>
<dbReference type="Proteomes" id="UP000266723">
    <property type="component" value="Unassembled WGS sequence"/>
</dbReference>
<evidence type="ECO:0000313" key="2">
    <source>
        <dbReference type="Proteomes" id="UP000266723"/>
    </source>
</evidence>
<sequence>MSLLQITTNSLPLADHAHFFGSSQYHNYRGIRHMRRKPVQDDGYLAEVFGMDNRYWSSRDMKKVLGECRICMDLNTLSPTLIPSNAEEDGFDHHHVKQQYLEDRETFEGENLLT</sequence>
<protein>
    <submittedName>
        <fullName evidence="1">Uncharacterized protein</fullName>
    </submittedName>
</protein>
<evidence type="ECO:0000313" key="1">
    <source>
        <dbReference type="EMBL" id="KAF3493347.1"/>
    </source>
</evidence>
<proteinExistence type="predicted"/>
<reference evidence="1 2" key="1">
    <citation type="journal article" date="2020" name="BMC Genomics">
        <title>Intraspecific diversification of the crop wild relative Brassica cretica Lam. using demographic model selection.</title>
        <authorList>
            <person name="Kioukis A."/>
            <person name="Michalopoulou V.A."/>
            <person name="Briers L."/>
            <person name="Pirintsos S."/>
            <person name="Studholme D.J."/>
            <person name="Pavlidis P."/>
            <person name="Sarris P.F."/>
        </authorList>
    </citation>
    <scope>NUCLEOTIDE SEQUENCE [LARGE SCALE GENOMIC DNA]</scope>
    <source>
        <strain evidence="2">cv. PFS-1207/04</strain>
    </source>
</reference>
<accession>A0ABQ7A6Q2</accession>